<dbReference type="InterPro" id="IPR000719">
    <property type="entry name" value="Prot_kinase_dom"/>
</dbReference>
<dbReference type="Pfam" id="PF00069">
    <property type="entry name" value="Pkinase"/>
    <property type="match status" value="1"/>
</dbReference>
<dbReference type="PROSITE" id="PS50297">
    <property type="entry name" value="ANK_REP_REGION"/>
    <property type="match status" value="2"/>
</dbReference>
<dbReference type="PRINTS" id="PR01415">
    <property type="entry name" value="ANKYRIN"/>
</dbReference>
<evidence type="ECO:0000313" key="3">
    <source>
        <dbReference type="EMBL" id="KDO20160.1"/>
    </source>
</evidence>
<dbReference type="GO" id="GO:0005524">
    <property type="term" value="F:ATP binding"/>
    <property type="evidence" value="ECO:0007669"/>
    <property type="project" value="InterPro"/>
</dbReference>
<keyword evidence="4" id="KW-1185">Reference proteome</keyword>
<dbReference type="KEGG" id="spar:SPRG_14508"/>
<dbReference type="SUPFAM" id="SSF56112">
    <property type="entry name" value="Protein kinase-like (PK-like)"/>
    <property type="match status" value="1"/>
</dbReference>
<dbReference type="PROSITE" id="PS50011">
    <property type="entry name" value="PROTEIN_KINASE_DOM"/>
    <property type="match status" value="1"/>
</dbReference>
<dbReference type="PROSITE" id="PS50088">
    <property type="entry name" value="ANK_REPEAT"/>
    <property type="match status" value="3"/>
</dbReference>
<dbReference type="STRING" id="695850.A0A067BTL9"/>
<dbReference type="VEuPathDB" id="FungiDB:SPRG_14508"/>
<dbReference type="PANTHER" id="PTHR24183:SF1">
    <property type="entry name" value="FIBRONECTIN TYPE 3 AND ANKYRIN REPEAT DOMAINS PROTEIN 1"/>
    <property type="match status" value="1"/>
</dbReference>
<dbReference type="RefSeq" id="XP_012209109.1">
    <property type="nucleotide sequence ID" value="XM_012353719.1"/>
</dbReference>
<dbReference type="EMBL" id="KK583321">
    <property type="protein sequence ID" value="KDO20160.1"/>
    <property type="molecule type" value="Genomic_DNA"/>
</dbReference>
<keyword evidence="1" id="KW-0040">ANK repeat</keyword>
<dbReference type="GeneID" id="24136308"/>
<dbReference type="OrthoDB" id="426293at2759"/>
<evidence type="ECO:0000256" key="1">
    <source>
        <dbReference type="PROSITE-ProRule" id="PRU00023"/>
    </source>
</evidence>
<dbReference type="GO" id="GO:0004672">
    <property type="term" value="F:protein kinase activity"/>
    <property type="evidence" value="ECO:0007669"/>
    <property type="project" value="InterPro"/>
</dbReference>
<dbReference type="OMA" id="ACHETTM"/>
<dbReference type="Gene3D" id="1.10.510.10">
    <property type="entry name" value="Transferase(Phosphotransferase) domain 1"/>
    <property type="match status" value="1"/>
</dbReference>
<reference evidence="3 4" key="1">
    <citation type="journal article" date="2013" name="PLoS Genet.">
        <title>Distinctive expansion of potential virulence genes in the genome of the oomycete fish pathogen Saprolegnia parasitica.</title>
        <authorList>
            <person name="Jiang R.H."/>
            <person name="de Bruijn I."/>
            <person name="Haas B.J."/>
            <person name="Belmonte R."/>
            <person name="Lobach L."/>
            <person name="Christie J."/>
            <person name="van den Ackerveken G."/>
            <person name="Bottin A."/>
            <person name="Bulone V."/>
            <person name="Diaz-Moreno S.M."/>
            <person name="Dumas B."/>
            <person name="Fan L."/>
            <person name="Gaulin E."/>
            <person name="Govers F."/>
            <person name="Grenville-Briggs L.J."/>
            <person name="Horner N.R."/>
            <person name="Levin J.Z."/>
            <person name="Mammella M."/>
            <person name="Meijer H.J."/>
            <person name="Morris P."/>
            <person name="Nusbaum C."/>
            <person name="Oome S."/>
            <person name="Phillips A.J."/>
            <person name="van Rooyen D."/>
            <person name="Rzeszutek E."/>
            <person name="Saraiva M."/>
            <person name="Secombes C.J."/>
            <person name="Seidl M.F."/>
            <person name="Snel B."/>
            <person name="Stassen J.H."/>
            <person name="Sykes S."/>
            <person name="Tripathy S."/>
            <person name="van den Berg H."/>
            <person name="Vega-Arreguin J.C."/>
            <person name="Wawra S."/>
            <person name="Young S.K."/>
            <person name="Zeng Q."/>
            <person name="Dieguez-Uribeondo J."/>
            <person name="Russ C."/>
            <person name="Tyler B.M."/>
            <person name="van West P."/>
        </authorList>
    </citation>
    <scope>NUCLEOTIDE SEQUENCE [LARGE SCALE GENOMIC DNA]</scope>
    <source>
        <strain evidence="3 4">CBS 223.65</strain>
    </source>
</reference>
<dbReference type="Gene3D" id="1.25.40.20">
    <property type="entry name" value="Ankyrin repeat-containing domain"/>
    <property type="match status" value="2"/>
</dbReference>
<proteinExistence type="predicted"/>
<gene>
    <name evidence="3" type="ORF">SPRG_14508</name>
</gene>
<dbReference type="SMART" id="SM00248">
    <property type="entry name" value="ANK"/>
    <property type="match status" value="3"/>
</dbReference>
<dbReference type="AlphaFoldDB" id="A0A067BTL9"/>
<accession>A0A067BTL9</accession>
<feature type="repeat" description="ANK" evidence="1">
    <location>
        <begin position="195"/>
        <end position="227"/>
    </location>
</feature>
<feature type="repeat" description="ANK" evidence="1">
    <location>
        <begin position="162"/>
        <end position="195"/>
    </location>
</feature>
<dbReference type="GO" id="GO:0005634">
    <property type="term" value="C:nucleus"/>
    <property type="evidence" value="ECO:0007669"/>
    <property type="project" value="TreeGrafter"/>
</dbReference>
<organism evidence="3 4">
    <name type="scientific">Saprolegnia parasitica (strain CBS 223.65)</name>
    <dbReference type="NCBI Taxonomy" id="695850"/>
    <lineage>
        <taxon>Eukaryota</taxon>
        <taxon>Sar</taxon>
        <taxon>Stramenopiles</taxon>
        <taxon>Oomycota</taxon>
        <taxon>Saprolegniomycetes</taxon>
        <taxon>Saprolegniales</taxon>
        <taxon>Saprolegniaceae</taxon>
        <taxon>Saprolegnia</taxon>
    </lineage>
</organism>
<dbReference type="InterPro" id="IPR011009">
    <property type="entry name" value="Kinase-like_dom_sf"/>
</dbReference>
<dbReference type="InterPro" id="IPR036770">
    <property type="entry name" value="Ankyrin_rpt-contain_sf"/>
</dbReference>
<name>A0A067BTL9_SAPPC</name>
<protein>
    <recommendedName>
        <fullName evidence="2">Protein kinase domain-containing protein</fullName>
    </recommendedName>
</protein>
<feature type="repeat" description="ANK" evidence="1">
    <location>
        <begin position="228"/>
        <end position="260"/>
    </location>
</feature>
<dbReference type="PANTHER" id="PTHR24183">
    <property type="entry name" value="FIBRONECTIN TYPE 3 AND ANKYRIN REPEAT DOMAINS PROTEIN 1"/>
    <property type="match status" value="1"/>
</dbReference>
<dbReference type="SUPFAM" id="SSF48403">
    <property type="entry name" value="Ankyrin repeat"/>
    <property type="match status" value="1"/>
</dbReference>
<dbReference type="InterPro" id="IPR002110">
    <property type="entry name" value="Ankyrin_rpt"/>
</dbReference>
<feature type="domain" description="Protein kinase" evidence="2">
    <location>
        <begin position="1"/>
        <end position="136"/>
    </location>
</feature>
<evidence type="ECO:0000259" key="2">
    <source>
        <dbReference type="PROSITE" id="PS50011"/>
    </source>
</evidence>
<dbReference type="Proteomes" id="UP000030745">
    <property type="component" value="Unassembled WGS sequence"/>
</dbReference>
<evidence type="ECO:0000313" key="4">
    <source>
        <dbReference type="Proteomes" id="UP000030745"/>
    </source>
</evidence>
<dbReference type="Pfam" id="PF12796">
    <property type="entry name" value="Ank_2"/>
    <property type="match status" value="1"/>
</dbReference>
<sequence length="455" mass="48462">MSGEVKLGNMGLANLETTETPGTPFWTAPEIFEAEGAVDGFPADIYAFGVLLTELDTCQLPYFDQDVHDAAAFVRGVVNGTLRPTLTAASEPWLRRLVEMCLLGDPAARPTAATIVEMLSAEMAAVPGMSVAETYLRAVARDDVNAVIQLLENGTSLDETLPGGASLLLAATTARAATTVQLLLDGGADVNNLSGGQSPLHEAATRGNANLLVTLINAGADVDCRDHEGKTPLLCAFRTGSELCIKELVATGADVNLAATNGTTPLQMAQANLADVVPMLKHAASRQENAVAPEIFCVNCGNWHPIEAACTTCGHEASTHERVVAILRRLMRLHHRGCVVDWDKTCAACHETTMTIVDSLCPKCLHQQQDANELKKLQELLKKALKSIAPRRVRPLTSILNTDSKFMGGQAGKDIPLIPRSIPRWLAQNNEPPASPSAYLAALALRDVQVSLPST</sequence>